<dbReference type="AlphaFoldDB" id="A0A9W9SK00"/>
<protein>
    <recommendedName>
        <fullName evidence="2">SprT-like domain-containing protein</fullName>
    </recommendedName>
</protein>
<feature type="compositionally biased region" description="Basic and acidic residues" evidence="1">
    <location>
        <begin position="21"/>
        <end position="39"/>
    </location>
</feature>
<dbReference type="GO" id="GO:0005634">
    <property type="term" value="C:nucleus"/>
    <property type="evidence" value="ECO:0007669"/>
    <property type="project" value="TreeGrafter"/>
</dbReference>
<keyword evidence="4" id="KW-1185">Reference proteome</keyword>
<feature type="domain" description="SprT-like" evidence="2">
    <location>
        <begin position="460"/>
        <end position="643"/>
    </location>
</feature>
<dbReference type="Pfam" id="PF10263">
    <property type="entry name" value="SprT-like"/>
    <property type="match status" value="1"/>
</dbReference>
<sequence length="677" mass="76259">MARLNTTNPLTTAGQRKKSLKERTERLPAHKSIADEPRTNVRSSNGSSRSTLSGTSSQRHSRGSSAIFDIFSDDSPVVESSNTSPQKQKKTRTLKAANVNSLLLPIGQTPRQRPMVKLETDDFEKENDIMENTPERYTASREAPPQVSPTRRNMARTPRIRRADNTPLRPQRSQSPESETEEDCGDNSFNSLDDFIVSDNEDLSFHETSNSETEDEKPVSPPPPPKSTRKRLMRGRRPDADTEKKPLKDTSLKAPFRLEPKIPETLRLSSSTENSPKPVSQEDLNLFSKLKSLDLNDDNELSSQMETKSTRSIIELDCSPKPLRPTSKKLETPLSSPKQTRLRSPTKSKIRIPATPHRESVDAFWNQEDTNNWNDQYSPRKERSTTRTVIELLQDFDDSDDEEDRSRGSSSSSDIEVIPKMDTSMPTTPKPLSKTAMKKAEAEKNRAAKARRQSFNNKKADFAQNFLNALDQAASGGEVSRLAEPTGGVKITWSKTLNRTAGRAHWRGERVVSHGPNGEARGFSKTLHHATIELAEKIIDDEYRLINTLAHEYCHLANYMVSNVHDSPHGASFKSWGKKCAEVMKNHPVYGGQIHVTTKHSYQIDYKYVWNCMTCGQEYCRHSKSIDTQRSRCGACRGTLQQTKPKPRNVSPNKSTATPGQRKILDDVTKNLDEFVF</sequence>
<dbReference type="GO" id="GO:0006950">
    <property type="term" value="P:response to stress"/>
    <property type="evidence" value="ECO:0007669"/>
    <property type="project" value="UniProtKB-ARBA"/>
</dbReference>
<feature type="compositionally biased region" description="Low complexity" evidence="1">
    <location>
        <begin position="40"/>
        <end position="57"/>
    </location>
</feature>
<feature type="region of interest" description="Disordered" evidence="1">
    <location>
        <begin position="1"/>
        <end position="282"/>
    </location>
</feature>
<reference evidence="3" key="1">
    <citation type="submission" date="2022-11" db="EMBL/GenBank/DDBJ databases">
        <authorList>
            <person name="Petersen C."/>
        </authorList>
    </citation>
    <scope>NUCLEOTIDE SEQUENCE</scope>
    <source>
        <strain evidence="3">IBT 29864</strain>
    </source>
</reference>
<dbReference type="PANTHER" id="PTHR23099">
    <property type="entry name" value="TRANSCRIPTIONAL REGULATOR"/>
    <property type="match status" value="1"/>
</dbReference>
<feature type="compositionally biased region" description="Polar residues" evidence="1">
    <location>
        <begin position="641"/>
        <end position="659"/>
    </location>
</feature>
<dbReference type="PANTHER" id="PTHR23099:SF0">
    <property type="entry name" value="GERM CELL NUCLEAR ACIDIC PROTEIN"/>
    <property type="match status" value="1"/>
</dbReference>
<feature type="compositionally biased region" description="Polar residues" evidence="1">
    <location>
        <begin position="267"/>
        <end position="278"/>
    </location>
</feature>
<dbReference type="RefSeq" id="XP_056557557.1">
    <property type="nucleotide sequence ID" value="XM_056695345.1"/>
</dbReference>
<name>A0A9W9SK00_9EURO</name>
<feature type="compositionally biased region" description="Polar residues" evidence="1">
    <location>
        <begin position="301"/>
        <end position="312"/>
    </location>
</feature>
<dbReference type="InterPro" id="IPR006640">
    <property type="entry name" value="SprT-like_domain"/>
</dbReference>
<dbReference type="InterPro" id="IPR035240">
    <property type="entry name" value="SprT_Zn_ribbon"/>
</dbReference>
<feature type="region of interest" description="Disordered" evidence="1">
    <location>
        <begin position="366"/>
        <end position="455"/>
    </location>
</feature>
<evidence type="ECO:0000313" key="3">
    <source>
        <dbReference type="EMBL" id="KAJ5379986.1"/>
    </source>
</evidence>
<dbReference type="Proteomes" id="UP001147782">
    <property type="component" value="Unassembled WGS sequence"/>
</dbReference>
<reference evidence="3" key="2">
    <citation type="journal article" date="2023" name="IMA Fungus">
        <title>Comparative genomic study of the Penicillium genus elucidates a diverse pangenome and 15 lateral gene transfer events.</title>
        <authorList>
            <person name="Petersen C."/>
            <person name="Sorensen T."/>
            <person name="Nielsen M.R."/>
            <person name="Sondergaard T.E."/>
            <person name="Sorensen J.L."/>
            <person name="Fitzpatrick D.A."/>
            <person name="Frisvad J.C."/>
            <person name="Nielsen K.L."/>
        </authorList>
    </citation>
    <scope>NUCLEOTIDE SEQUENCE</scope>
    <source>
        <strain evidence="3">IBT 29864</strain>
    </source>
</reference>
<proteinExistence type="predicted"/>
<evidence type="ECO:0000256" key="1">
    <source>
        <dbReference type="SAM" id="MobiDB-lite"/>
    </source>
</evidence>
<feature type="compositionally biased region" description="Polar residues" evidence="1">
    <location>
        <begin position="1"/>
        <end position="14"/>
    </location>
</feature>
<feature type="compositionally biased region" description="Basic and acidic residues" evidence="1">
    <location>
        <begin position="236"/>
        <end position="264"/>
    </location>
</feature>
<dbReference type="GeneID" id="81434522"/>
<feature type="compositionally biased region" description="Acidic residues" evidence="1">
    <location>
        <begin position="394"/>
        <end position="403"/>
    </location>
</feature>
<dbReference type="SMART" id="SM00731">
    <property type="entry name" value="SprT"/>
    <property type="match status" value="1"/>
</dbReference>
<feature type="region of interest" description="Disordered" evidence="1">
    <location>
        <begin position="298"/>
        <end position="348"/>
    </location>
</feature>
<accession>A0A9W9SK00</accession>
<feature type="compositionally biased region" description="Polar residues" evidence="1">
    <location>
        <begin position="367"/>
        <end position="377"/>
    </location>
</feature>
<evidence type="ECO:0000259" key="2">
    <source>
        <dbReference type="SMART" id="SM00731"/>
    </source>
</evidence>
<dbReference type="Pfam" id="PF17283">
    <property type="entry name" value="Zn_ribbon_SprT"/>
    <property type="match status" value="1"/>
</dbReference>
<evidence type="ECO:0000313" key="4">
    <source>
        <dbReference type="Proteomes" id="UP001147782"/>
    </source>
</evidence>
<feature type="compositionally biased region" description="Low complexity" evidence="1">
    <location>
        <begin position="64"/>
        <end position="75"/>
    </location>
</feature>
<dbReference type="EMBL" id="JAPZBS010000002">
    <property type="protein sequence ID" value="KAJ5379986.1"/>
    <property type="molecule type" value="Genomic_DNA"/>
</dbReference>
<feature type="region of interest" description="Disordered" evidence="1">
    <location>
        <begin position="641"/>
        <end position="660"/>
    </location>
</feature>
<dbReference type="OrthoDB" id="20772at2759"/>
<gene>
    <name evidence="3" type="ORF">N7496_002414</name>
</gene>
<organism evidence="3 4">
    <name type="scientific">Penicillium cataractarum</name>
    <dbReference type="NCBI Taxonomy" id="2100454"/>
    <lineage>
        <taxon>Eukaryota</taxon>
        <taxon>Fungi</taxon>
        <taxon>Dikarya</taxon>
        <taxon>Ascomycota</taxon>
        <taxon>Pezizomycotina</taxon>
        <taxon>Eurotiomycetes</taxon>
        <taxon>Eurotiomycetidae</taxon>
        <taxon>Eurotiales</taxon>
        <taxon>Aspergillaceae</taxon>
        <taxon>Penicillium</taxon>
    </lineage>
</organism>
<comment type="caution">
    <text evidence="3">The sequence shown here is derived from an EMBL/GenBank/DDBJ whole genome shotgun (WGS) entry which is preliminary data.</text>
</comment>